<gene>
    <name evidence="1" type="ORF">ACFFF6_01890</name>
</gene>
<keyword evidence="2" id="KW-1185">Reference proteome</keyword>
<reference evidence="1 2" key="1">
    <citation type="submission" date="2024-09" db="EMBL/GenBank/DDBJ databases">
        <authorList>
            <person name="Sun Q."/>
            <person name="Mori K."/>
        </authorList>
    </citation>
    <scope>NUCLEOTIDE SEQUENCE [LARGE SCALE GENOMIC DNA]</scope>
    <source>
        <strain evidence="1 2">CICC 10874</strain>
    </source>
</reference>
<accession>A0ABV6R6V0</accession>
<name>A0ABV6R6V0_9MICO</name>
<evidence type="ECO:0000313" key="2">
    <source>
        <dbReference type="Proteomes" id="UP001589793"/>
    </source>
</evidence>
<dbReference type="RefSeq" id="WP_376977699.1">
    <property type="nucleotide sequence ID" value="NZ_JBHLSV010000002.1"/>
</dbReference>
<dbReference type="Proteomes" id="UP001589793">
    <property type="component" value="Unassembled WGS sequence"/>
</dbReference>
<protein>
    <submittedName>
        <fullName evidence="1">Uncharacterized protein</fullName>
    </submittedName>
</protein>
<dbReference type="EMBL" id="JBHLSV010000002">
    <property type="protein sequence ID" value="MFC0672701.1"/>
    <property type="molecule type" value="Genomic_DNA"/>
</dbReference>
<proteinExistence type="predicted"/>
<comment type="caution">
    <text evidence="1">The sequence shown here is derived from an EMBL/GenBank/DDBJ whole genome shotgun (WGS) entry which is preliminary data.</text>
</comment>
<sequence length="109" mass="12212">MRYLQDFRTPMQCAIRRVDTGQFTNFEGHYLRGLVLGEEWIYENPFAPAPLIDDEIAVASCLAGMTELVRGGHGFYGLAEACQDHYLAGAVLESARTGRTVRTSRQVWA</sequence>
<organism evidence="1 2">
    <name type="scientific">Brachybacterium hainanense</name>
    <dbReference type="NCBI Taxonomy" id="1541174"/>
    <lineage>
        <taxon>Bacteria</taxon>
        <taxon>Bacillati</taxon>
        <taxon>Actinomycetota</taxon>
        <taxon>Actinomycetes</taxon>
        <taxon>Micrococcales</taxon>
        <taxon>Dermabacteraceae</taxon>
        <taxon>Brachybacterium</taxon>
    </lineage>
</organism>
<evidence type="ECO:0000313" key="1">
    <source>
        <dbReference type="EMBL" id="MFC0672701.1"/>
    </source>
</evidence>